<sequence length="514" mass="57539">MSQHTVACVIVHQNPALSQILEVALRQTGFEIQLTYAKTWAELETSLATAPALVFCPSDLMQQREGRLLELIQQRSPDSICVKVAQRHWEPLTTRVLAVELCAISVGDADLLQQQINYLLNYSTLKTRFRQCKHLLSIAELRCQWLVDYAREPVAFVARGKHLHANVAYLSLFGFSSESEALATPLLSLISTDERQVFSTLCANAERSACPSNRLLLTLKRFDKKPFRAETRFIPSVFRGQRCVQLHVHALVESTPPALANPWDQPVASQAKQTRASQQLQAHFQETLNLQTHTQPSLLIAEPNLLTASGTSISYRNLLASAKQGGRFKLDWWTLRNALLHPLLQSQHRSEHLILISVGDWIFKQASQFKALVKLLNSNQRLASQLILAIPMEACLTYSVLARQLFPTLKRSGVRLALDQVNTVNATLLAQIKQLKLDFIRLAPELAQAIVGQQTVSQPLHHLIQTFAQANLLVIIDGVRDINSLNLLCLTSATYLQGDILNKFNGQNNGQTHL</sequence>
<evidence type="ECO:0000259" key="1">
    <source>
        <dbReference type="PROSITE" id="PS50883"/>
    </source>
</evidence>
<dbReference type="SUPFAM" id="SSF141868">
    <property type="entry name" value="EAL domain-like"/>
    <property type="match status" value="1"/>
</dbReference>
<dbReference type="InterPro" id="IPR035965">
    <property type="entry name" value="PAS-like_dom_sf"/>
</dbReference>
<dbReference type="EMBL" id="FUYB01000009">
    <property type="protein sequence ID" value="SKA80794.1"/>
    <property type="molecule type" value="Genomic_DNA"/>
</dbReference>
<evidence type="ECO:0000313" key="3">
    <source>
        <dbReference type="Proteomes" id="UP000190460"/>
    </source>
</evidence>
<keyword evidence="3" id="KW-1185">Reference proteome</keyword>
<dbReference type="SUPFAM" id="SSF55785">
    <property type="entry name" value="PYP-like sensor domain (PAS domain)"/>
    <property type="match status" value="1"/>
</dbReference>
<dbReference type="InterPro" id="IPR001633">
    <property type="entry name" value="EAL_dom"/>
</dbReference>
<dbReference type="Gene3D" id="3.20.20.450">
    <property type="entry name" value="EAL domain"/>
    <property type="match status" value="1"/>
</dbReference>
<feature type="domain" description="EAL" evidence="1">
    <location>
        <begin position="264"/>
        <end position="514"/>
    </location>
</feature>
<gene>
    <name evidence="2" type="ORF">SAMN02745130_02119</name>
</gene>
<dbReference type="RefSeq" id="WP_078922585.1">
    <property type="nucleotide sequence ID" value="NZ_FUYB01000009.1"/>
</dbReference>
<dbReference type="PROSITE" id="PS50883">
    <property type="entry name" value="EAL"/>
    <property type="match status" value="1"/>
</dbReference>
<organism evidence="2 3">
    <name type="scientific">Thiothrix eikelboomii</name>
    <dbReference type="NCBI Taxonomy" id="92487"/>
    <lineage>
        <taxon>Bacteria</taxon>
        <taxon>Pseudomonadati</taxon>
        <taxon>Pseudomonadota</taxon>
        <taxon>Gammaproteobacteria</taxon>
        <taxon>Thiotrichales</taxon>
        <taxon>Thiotrichaceae</taxon>
        <taxon>Thiothrix</taxon>
    </lineage>
</organism>
<proteinExistence type="predicted"/>
<dbReference type="InterPro" id="IPR035919">
    <property type="entry name" value="EAL_sf"/>
</dbReference>
<dbReference type="Proteomes" id="UP000190460">
    <property type="component" value="Unassembled WGS sequence"/>
</dbReference>
<dbReference type="AlphaFoldDB" id="A0A1T4WU09"/>
<dbReference type="STRING" id="92487.SAMN02745130_02119"/>
<dbReference type="OrthoDB" id="7052318at2"/>
<evidence type="ECO:0000313" key="2">
    <source>
        <dbReference type="EMBL" id="SKA80794.1"/>
    </source>
</evidence>
<protein>
    <submittedName>
        <fullName evidence="2">EAL domain-containing protein</fullName>
    </submittedName>
</protein>
<reference evidence="2 3" key="1">
    <citation type="submission" date="2017-02" db="EMBL/GenBank/DDBJ databases">
        <authorList>
            <person name="Peterson S.W."/>
        </authorList>
    </citation>
    <scope>NUCLEOTIDE SEQUENCE [LARGE SCALE GENOMIC DNA]</scope>
    <source>
        <strain evidence="2 3">ATCC 49788</strain>
    </source>
</reference>
<accession>A0A1T4WU09</accession>
<dbReference type="Pfam" id="PF00563">
    <property type="entry name" value="EAL"/>
    <property type="match status" value="1"/>
</dbReference>
<name>A0A1T4WU09_9GAMM</name>